<sequence length="753" mass="79962">MGGSTAVKSGSSKKAAKDQVKSILGSRHAKNSDSDSSSSSSESESESDGESTLMKQISTPKKTTKTELPSRLKKEDITESAKKRVSINDTLLGGSKSKPGSVTKPTKSNLKSEPAHFKSSDTVDSSEDSSSESDSDSSSESEVETKKPVAKPTPAPIKQKAETKKVAPPSKSAVAPKSAATVETSSSESESESESEDGDEDVEMDDVDQQPTSSNELSEKDLKAASAPPDTLNSDFMLRKAVGNADGEKLARLFSEATSSGKQLWYFTAPADVPITLVESMEIPLDQAMAGGEASFKHQGEDFAVEVDQVASNRNMALMIPSGPSDDKYNCDVRRANAVFSLRRVAPTSAISNITITATKKTYRPQPRGMKMRFRPIGVPADADMGRMTYDDSDDESVAAPSPKKRKHKETMADDQSKKKRKDKSSSDSKKERKEKKEKKSKDQVLPPPRDVLLTPRKLTSSTNPTVALPPHAASRLTPRAREESSVKAHEAEECASSDRTPSSQILAESKAAYEAEKAQCPLKEELKAPGHWKSQEQKSAEEMNSKQLSLERALFNLQKKLDIYKKKAGDAPSTPSFSPSPPPLSRHATATTTAATKTIGPSTPPWSNNNNSNQPTSTATLNTRPSLQTPVPAPKVQAKTATATSTAPTTATSSAALARLISESPVPVPVFGRGVRETPIPLPKIPGLVVPATIEASAPAAASAAATPTPKEKTSRKKKTAKGTVTTPAASKAPAAGAKAMTPVPPPKIPSL</sequence>
<dbReference type="Pfam" id="PF08208">
    <property type="entry name" value="RNA_polI_A34"/>
    <property type="match status" value="1"/>
</dbReference>
<name>A0ABR4MNG2_9PEZI</name>
<accession>A0ABR4MNG2</accession>
<feature type="compositionally biased region" description="Low complexity" evidence="1">
    <location>
        <begin position="723"/>
        <end position="741"/>
    </location>
</feature>
<dbReference type="PANTHER" id="PTHR28155">
    <property type="entry name" value="ACR243WP"/>
    <property type="match status" value="1"/>
</dbReference>
<keyword evidence="3" id="KW-1185">Reference proteome</keyword>
<evidence type="ECO:0000256" key="1">
    <source>
        <dbReference type="SAM" id="MobiDB-lite"/>
    </source>
</evidence>
<proteinExistence type="predicted"/>
<feature type="compositionally biased region" description="Basic and acidic residues" evidence="1">
    <location>
        <begin position="480"/>
        <end position="493"/>
    </location>
</feature>
<feature type="region of interest" description="Disordered" evidence="1">
    <location>
        <begin position="1"/>
        <end position="233"/>
    </location>
</feature>
<feature type="compositionally biased region" description="Polar residues" evidence="1">
    <location>
        <begin position="98"/>
        <end position="111"/>
    </location>
</feature>
<dbReference type="Gene3D" id="6.20.250.70">
    <property type="match status" value="1"/>
</dbReference>
<reference evidence="2 3" key="1">
    <citation type="submission" date="2020-05" db="EMBL/GenBank/DDBJ databases">
        <title>Ceratocystis lukuohia genome.</title>
        <authorList>
            <person name="Harrington T.C."/>
            <person name="Kim K."/>
            <person name="Mayers C.G."/>
        </authorList>
    </citation>
    <scope>NUCLEOTIDE SEQUENCE [LARGE SCALE GENOMIC DNA]</scope>
    <source>
        <strain evidence="2 3">C4212</strain>
    </source>
</reference>
<keyword evidence="2" id="KW-0240">DNA-directed RNA polymerase</keyword>
<feature type="compositionally biased region" description="Acidic residues" evidence="1">
    <location>
        <begin position="189"/>
        <end position="208"/>
    </location>
</feature>
<organism evidence="2 3">
    <name type="scientific">Ceratocystis lukuohia</name>
    <dbReference type="NCBI Taxonomy" id="2019550"/>
    <lineage>
        <taxon>Eukaryota</taxon>
        <taxon>Fungi</taxon>
        <taxon>Dikarya</taxon>
        <taxon>Ascomycota</taxon>
        <taxon>Pezizomycotina</taxon>
        <taxon>Sordariomycetes</taxon>
        <taxon>Hypocreomycetidae</taxon>
        <taxon>Microascales</taxon>
        <taxon>Ceratocystidaceae</taxon>
        <taxon>Ceratocystis</taxon>
    </lineage>
</organism>
<dbReference type="EMBL" id="JABSNW010000002">
    <property type="protein sequence ID" value="KAL2889827.1"/>
    <property type="molecule type" value="Genomic_DNA"/>
</dbReference>
<feature type="region of interest" description="Disordered" evidence="1">
    <location>
        <begin position="364"/>
        <end position="547"/>
    </location>
</feature>
<feature type="compositionally biased region" description="Low complexity" evidence="1">
    <location>
        <begin position="1"/>
        <end position="13"/>
    </location>
</feature>
<feature type="compositionally biased region" description="Low complexity" evidence="1">
    <location>
        <begin position="589"/>
        <end position="599"/>
    </location>
</feature>
<feature type="compositionally biased region" description="Pro residues" evidence="1">
    <location>
        <begin position="744"/>
        <end position="753"/>
    </location>
</feature>
<dbReference type="InterPro" id="IPR053263">
    <property type="entry name" value="Euk_RPA34_RNAP_subunit"/>
</dbReference>
<dbReference type="GeneID" id="98116002"/>
<dbReference type="InterPro" id="IPR013240">
    <property type="entry name" value="DNA-dir_RNA_pol1_su_RPA34"/>
</dbReference>
<feature type="compositionally biased region" description="Polar residues" evidence="1">
    <location>
        <begin position="498"/>
        <end position="507"/>
    </location>
</feature>
<feature type="compositionally biased region" description="Low complexity" evidence="1">
    <location>
        <begin position="166"/>
        <end position="188"/>
    </location>
</feature>
<feature type="compositionally biased region" description="Low complexity" evidence="1">
    <location>
        <begin position="639"/>
        <end position="653"/>
    </location>
</feature>
<feature type="region of interest" description="Disordered" evidence="1">
    <location>
        <begin position="567"/>
        <end position="653"/>
    </location>
</feature>
<dbReference type="RefSeq" id="XP_070861007.1">
    <property type="nucleotide sequence ID" value="XM_071006510.1"/>
</dbReference>
<keyword evidence="2" id="KW-0804">Transcription</keyword>
<feature type="compositionally biased region" description="Low complexity" evidence="1">
    <location>
        <begin position="698"/>
        <end position="710"/>
    </location>
</feature>
<dbReference type="GO" id="GO:0000428">
    <property type="term" value="C:DNA-directed RNA polymerase complex"/>
    <property type="evidence" value="ECO:0007669"/>
    <property type="project" value="UniProtKB-KW"/>
</dbReference>
<feature type="compositionally biased region" description="Low complexity" evidence="1">
    <location>
        <begin position="606"/>
        <end position="621"/>
    </location>
</feature>
<gene>
    <name evidence="2" type="ORF">HOO65_020369</name>
</gene>
<feature type="compositionally biased region" description="Acidic residues" evidence="1">
    <location>
        <begin position="124"/>
        <end position="142"/>
    </location>
</feature>
<protein>
    <submittedName>
        <fullName evidence="2">DNA-directed RNA polymerase I subunit RPA34.5</fullName>
    </submittedName>
</protein>
<evidence type="ECO:0000313" key="2">
    <source>
        <dbReference type="EMBL" id="KAL2889827.1"/>
    </source>
</evidence>
<feature type="compositionally biased region" description="Basic and acidic residues" evidence="1">
    <location>
        <begin position="512"/>
        <end position="545"/>
    </location>
</feature>
<dbReference type="Proteomes" id="UP001610728">
    <property type="component" value="Unassembled WGS sequence"/>
</dbReference>
<feature type="region of interest" description="Disordered" evidence="1">
    <location>
        <begin position="698"/>
        <end position="753"/>
    </location>
</feature>
<evidence type="ECO:0000313" key="3">
    <source>
        <dbReference type="Proteomes" id="UP001610728"/>
    </source>
</evidence>
<feature type="compositionally biased region" description="Basic and acidic residues" evidence="1">
    <location>
        <begin position="64"/>
        <end position="82"/>
    </location>
</feature>
<dbReference type="PANTHER" id="PTHR28155:SF1">
    <property type="entry name" value="DNA-DIRECTED RNA POLYMERASE I SUBUNIT RPA34.5-DOMAIN-CONTAINING PROTEIN"/>
    <property type="match status" value="1"/>
</dbReference>
<comment type="caution">
    <text evidence="2">The sequence shown here is derived from an EMBL/GenBank/DDBJ whole genome shotgun (WGS) entry which is preliminary data.</text>
</comment>